<evidence type="ECO:0000313" key="9">
    <source>
        <dbReference type="Proteomes" id="UP000436088"/>
    </source>
</evidence>
<dbReference type="InterPro" id="IPR045843">
    <property type="entry name" value="IND-like"/>
</dbReference>
<keyword evidence="2" id="KW-0805">Transcription regulation</keyword>
<evidence type="ECO:0000256" key="6">
    <source>
        <dbReference type="SAM" id="Phobius"/>
    </source>
</evidence>
<dbReference type="InterPro" id="IPR026960">
    <property type="entry name" value="RVT-Znf"/>
</dbReference>
<evidence type="ECO:0000259" key="7">
    <source>
        <dbReference type="PROSITE" id="PS50888"/>
    </source>
</evidence>
<dbReference type="PROSITE" id="PS50888">
    <property type="entry name" value="BHLH"/>
    <property type="match status" value="1"/>
</dbReference>
<evidence type="ECO:0000256" key="1">
    <source>
        <dbReference type="ARBA" id="ARBA00004123"/>
    </source>
</evidence>
<feature type="transmembrane region" description="Helical" evidence="6">
    <location>
        <begin position="132"/>
        <end position="151"/>
    </location>
</feature>
<evidence type="ECO:0000256" key="2">
    <source>
        <dbReference type="ARBA" id="ARBA00023015"/>
    </source>
</evidence>
<dbReference type="GO" id="GO:0000978">
    <property type="term" value="F:RNA polymerase II cis-regulatory region sequence-specific DNA binding"/>
    <property type="evidence" value="ECO:0007669"/>
    <property type="project" value="TreeGrafter"/>
</dbReference>
<dbReference type="GO" id="GO:0046983">
    <property type="term" value="F:protein dimerization activity"/>
    <property type="evidence" value="ECO:0007669"/>
    <property type="project" value="InterPro"/>
</dbReference>
<reference evidence="8" key="1">
    <citation type="submission" date="2019-09" db="EMBL/GenBank/DDBJ databases">
        <title>Draft genome information of white flower Hibiscus syriacus.</title>
        <authorList>
            <person name="Kim Y.-M."/>
        </authorList>
    </citation>
    <scope>NUCLEOTIDE SEQUENCE [LARGE SCALE GENOMIC DNA]</scope>
    <source>
        <strain evidence="8">YM2019G1</strain>
    </source>
</reference>
<evidence type="ECO:0000256" key="3">
    <source>
        <dbReference type="ARBA" id="ARBA00023125"/>
    </source>
</evidence>
<dbReference type="PANTHER" id="PTHR16223">
    <property type="entry name" value="TRANSCRIPTION FACTOR BHLH83-RELATED"/>
    <property type="match status" value="1"/>
</dbReference>
<sequence>MPVAVAAKLNKIIAIFCGVLTLVDPSIELSGISFTKLGSRVVLASPMYVLRIEQFKVAVWLTEQGGWAPNGLYPPSSYCNSVVSVGVQPDKFWNLVWSNLAPLKVRKEKLGCRITTLHQLVSPFGKTDTASVLLEAIGYIRFALVAWFALLNRLPTRDRLSNWGLDVVSSCVLCSNDMETRDHLFFGCEFSKEVWVGVLQMCHISWSVGSWSQEVAWAVAELKGRSSFSALLKLA</sequence>
<dbReference type="GO" id="GO:0005634">
    <property type="term" value="C:nucleus"/>
    <property type="evidence" value="ECO:0007669"/>
    <property type="project" value="UniProtKB-SubCell"/>
</dbReference>
<dbReference type="InterPro" id="IPR045239">
    <property type="entry name" value="bHLH95_bHLH"/>
</dbReference>
<keyword evidence="6" id="KW-0812">Transmembrane</keyword>
<evidence type="ECO:0000256" key="5">
    <source>
        <dbReference type="ARBA" id="ARBA00023242"/>
    </source>
</evidence>
<protein>
    <recommendedName>
        <fullName evidence="7">BHLH domain-containing protein</fullName>
    </recommendedName>
</protein>
<proteinExistence type="predicted"/>
<dbReference type="SUPFAM" id="SSF47459">
    <property type="entry name" value="HLH, helix-loop-helix DNA-binding domain"/>
    <property type="match status" value="1"/>
</dbReference>
<organism evidence="8 9">
    <name type="scientific">Hibiscus syriacus</name>
    <name type="common">Rose of Sharon</name>
    <dbReference type="NCBI Taxonomy" id="106335"/>
    <lineage>
        <taxon>Eukaryota</taxon>
        <taxon>Viridiplantae</taxon>
        <taxon>Streptophyta</taxon>
        <taxon>Embryophyta</taxon>
        <taxon>Tracheophyta</taxon>
        <taxon>Spermatophyta</taxon>
        <taxon>Magnoliopsida</taxon>
        <taxon>eudicotyledons</taxon>
        <taxon>Gunneridae</taxon>
        <taxon>Pentapetalae</taxon>
        <taxon>rosids</taxon>
        <taxon>malvids</taxon>
        <taxon>Malvales</taxon>
        <taxon>Malvaceae</taxon>
        <taxon>Malvoideae</taxon>
        <taxon>Hibiscus</taxon>
    </lineage>
</organism>
<keyword evidence="6" id="KW-1133">Transmembrane helix</keyword>
<dbReference type="Pfam" id="PF13966">
    <property type="entry name" value="zf-RVT"/>
    <property type="match status" value="1"/>
</dbReference>
<evidence type="ECO:0000313" key="8">
    <source>
        <dbReference type="EMBL" id="KAE8718803.1"/>
    </source>
</evidence>
<accession>A0A6A3BQC3</accession>
<keyword evidence="9" id="KW-1185">Reference proteome</keyword>
<dbReference type="InterPro" id="IPR011598">
    <property type="entry name" value="bHLH_dom"/>
</dbReference>
<dbReference type="CDD" id="cd11393">
    <property type="entry name" value="bHLH_AtbHLH_like"/>
    <property type="match status" value="1"/>
</dbReference>
<keyword evidence="6" id="KW-0472">Membrane</keyword>
<keyword evidence="4" id="KW-0804">Transcription</keyword>
<dbReference type="InterPro" id="IPR036638">
    <property type="entry name" value="HLH_DNA-bd_sf"/>
</dbReference>
<dbReference type="EMBL" id="VEPZ02000799">
    <property type="protein sequence ID" value="KAE8718803.1"/>
    <property type="molecule type" value="Genomic_DNA"/>
</dbReference>
<feature type="domain" description="BHLH" evidence="7">
    <location>
        <begin position="94"/>
        <end position="143"/>
    </location>
</feature>
<name>A0A6A3BQC3_HIBSY</name>
<dbReference type="GO" id="GO:0000981">
    <property type="term" value="F:DNA-binding transcription factor activity, RNA polymerase II-specific"/>
    <property type="evidence" value="ECO:0007669"/>
    <property type="project" value="TreeGrafter"/>
</dbReference>
<gene>
    <name evidence="8" type="ORF">F3Y22_tig00109987pilonHSYRG00041</name>
</gene>
<keyword evidence="5" id="KW-0539">Nucleus</keyword>
<dbReference type="Proteomes" id="UP000436088">
    <property type="component" value="Unassembled WGS sequence"/>
</dbReference>
<keyword evidence="3" id="KW-0238">DNA-binding</keyword>
<comment type="subcellular location">
    <subcellularLocation>
        <location evidence="1">Nucleus</location>
    </subcellularLocation>
</comment>
<dbReference type="PANTHER" id="PTHR16223:SF53">
    <property type="entry name" value="TRANSCRIPTION FACTOR BHLH68-LIKE"/>
    <property type="match status" value="1"/>
</dbReference>
<evidence type="ECO:0000256" key="4">
    <source>
        <dbReference type="ARBA" id="ARBA00023163"/>
    </source>
</evidence>
<dbReference type="AlphaFoldDB" id="A0A6A3BQC3"/>
<comment type="caution">
    <text evidence="8">The sequence shown here is derived from an EMBL/GenBank/DDBJ whole genome shotgun (WGS) entry which is preliminary data.</text>
</comment>